<dbReference type="GeneID" id="6071518"/>
<dbReference type="OrthoDB" id="2991654at2759"/>
<gene>
    <name evidence="1" type="ORF">LACBIDRAFT_308547</name>
</gene>
<dbReference type="EMBL" id="DS547093">
    <property type="protein sequence ID" value="EDR13092.1"/>
    <property type="molecule type" value="Genomic_DNA"/>
</dbReference>
<dbReference type="InParanoid" id="B0CWM2"/>
<dbReference type="AlphaFoldDB" id="B0CWM2"/>
<dbReference type="HOGENOM" id="CLU_2776342_0_0_1"/>
<dbReference type="Proteomes" id="UP000001194">
    <property type="component" value="Unassembled WGS sequence"/>
</dbReference>
<accession>B0CWM2</accession>
<evidence type="ECO:0000313" key="1">
    <source>
        <dbReference type="EMBL" id="EDR13092.1"/>
    </source>
</evidence>
<evidence type="ECO:0000313" key="2">
    <source>
        <dbReference type="Proteomes" id="UP000001194"/>
    </source>
</evidence>
<dbReference type="RefSeq" id="XP_001875590.1">
    <property type="nucleotide sequence ID" value="XM_001875555.1"/>
</dbReference>
<keyword evidence="2" id="KW-1185">Reference proteome</keyword>
<reference evidence="1 2" key="1">
    <citation type="journal article" date="2008" name="Nature">
        <title>The genome of Laccaria bicolor provides insights into mycorrhizal symbiosis.</title>
        <authorList>
            <person name="Martin F."/>
            <person name="Aerts A."/>
            <person name="Ahren D."/>
            <person name="Brun A."/>
            <person name="Danchin E.G.J."/>
            <person name="Duchaussoy F."/>
            <person name="Gibon J."/>
            <person name="Kohler A."/>
            <person name="Lindquist E."/>
            <person name="Pereda V."/>
            <person name="Salamov A."/>
            <person name="Shapiro H.J."/>
            <person name="Wuyts J."/>
            <person name="Blaudez D."/>
            <person name="Buee M."/>
            <person name="Brokstein P."/>
            <person name="Canbaeck B."/>
            <person name="Cohen D."/>
            <person name="Courty P.E."/>
            <person name="Coutinho P.M."/>
            <person name="Delaruelle C."/>
            <person name="Detter J.C."/>
            <person name="Deveau A."/>
            <person name="DiFazio S."/>
            <person name="Duplessis S."/>
            <person name="Fraissinet-Tachet L."/>
            <person name="Lucic E."/>
            <person name="Frey-Klett P."/>
            <person name="Fourrey C."/>
            <person name="Feussner I."/>
            <person name="Gay G."/>
            <person name="Grimwood J."/>
            <person name="Hoegger P.J."/>
            <person name="Jain P."/>
            <person name="Kilaru S."/>
            <person name="Labbe J."/>
            <person name="Lin Y.C."/>
            <person name="Legue V."/>
            <person name="Le Tacon F."/>
            <person name="Marmeisse R."/>
            <person name="Melayah D."/>
            <person name="Montanini B."/>
            <person name="Muratet M."/>
            <person name="Nehls U."/>
            <person name="Niculita-Hirzel H."/>
            <person name="Oudot-Le Secq M.P."/>
            <person name="Peter M."/>
            <person name="Quesneville H."/>
            <person name="Rajashekar B."/>
            <person name="Reich M."/>
            <person name="Rouhier N."/>
            <person name="Schmutz J."/>
            <person name="Yin T."/>
            <person name="Chalot M."/>
            <person name="Henrissat B."/>
            <person name="Kuees U."/>
            <person name="Lucas S."/>
            <person name="Van de Peer Y."/>
            <person name="Podila G.K."/>
            <person name="Polle A."/>
            <person name="Pukkila P.J."/>
            <person name="Richardson P.M."/>
            <person name="Rouze P."/>
            <person name="Sanders I.R."/>
            <person name="Stajich J.E."/>
            <person name="Tunlid A."/>
            <person name="Tuskan G."/>
            <person name="Grigoriev I.V."/>
        </authorList>
    </citation>
    <scope>NUCLEOTIDE SEQUENCE [LARGE SCALE GENOMIC DNA]</scope>
    <source>
        <strain evidence="2">S238N-H82 / ATCC MYA-4686</strain>
    </source>
</reference>
<organism evidence="2">
    <name type="scientific">Laccaria bicolor (strain S238N-H82 / ATCC MYA-4686)</name>
    <name type="common">Bicoloured deceiver</name>
    <name type="synonym">Laccaria laccata var. bicolor</name>
    <dbReference type="NCBI Taxonomy" id="486041"/>
    <lineage>
        <taxon>Eukaryota</taxon>
        <taxon>Fungi</taxon>
        <taxon>Dikarya</taxon>
        <taxon>Basidiomycota</taxon>
        <taxon>Agaricomycotina</taxon>
        <taxon>Agaricomycetes</taxon>
        <taxon>Agaricomycetidae</taxon>
        <taxon>Agaricales</taxon>
        <taxon>Agaricineae</taxon>
        <taxon>Hydnangiaceae</taxon>
        <taxon>Laccaria</taxon>
    </lineage>
</organism>
<proteinExistence type="predicted"/>
<name>B0CWM2_LACBS</name>
<dbReference type="KEGG" id="lbc:LACBIDRAFT_308547"/>
<protein>
    <submittedName>
        <fullName evidence="1">Predicted protein</fullName>
    </submittedName>
</protein>
<sequence>MATQLLKLVAEYGFKIGDIEVEIAWTFIASLISLGPNFVPPHSPKTTRPLAESLVLRNNDQCAMRLVVV</sequence>